<dbReference type="EMBL" id="JANBVN010000158">
    <property type="protein sequence ID" value="KAJ9137591.1"/>
    <property type="molecule type" value="Genomic_DNA"/>
</dbReference>
<evidence type="ECO:0000313" key="2">
    <source>
        <dbReference type="EMBL" id="KAJ9137591.1"/>
    </source>
</evidence>
<accession>A0AA38RP09</accession>
<keyword evidence="3" id="KW-1185">Reference proteome</keyword>
<gene>
    <name evidence="2" type="ORF">NKR19_g8170</name>
</gene>
<proteinExistence type="predicted"/>
<evidence type="ECO:0000256" key="1">
    <source>
        <dbReference type="SAM" id="MobiDB-lite"/>
    </source>
</evidence>
<feature type="compositionally biased region" description="Polar residues" evidence="1">
    <location>
        <begin position="30"/>
        <end position="43"/>
    </location>
</feature>
<reference evidence="2" key="1">
    <citation type="submission" date="2022-07" db="EMBL/GenBank/DDBJ databases">
        <title>Fungi with potential for degradation of polypropylene.</title>
        <authorList>
            <person name="Gostincar C."/>
        </authorList>
    </citation>
    <scope>NUCLEOTIDE SEQUENCE</scope>
    <source>
        <strain evidence="2">EXF-13287</strain>
    </source>
</reference>
<name>A0AA38RP09_9PEZI</name>
<protein>
    <submittedName>
        <fullName evidence="2">Uncharacterized protein</fullName>
    </submittedName>
</protein>
<dbReference type="AlphaFoldDB" id="A0AA38RP09"/>
<comment type="caution">
    <text evidence="2">The sequence shown here is derived from an EMBL/GenBank/DDBJ whole genome shotgun (WGS) entry which is preliminary data.</text>
</comment>
<organism evidence="2 3">
    <name type="scientific">Coniochaeta hoffmannii</name>
    <dbReference type="NCBI Taxonomy" id="91930"/>
    <lineage>
        <taxon>Eukaryota</taxon>
        <taxon>Fungi</taxon>
        <taxon>Dikarya</taxon>
        <taxon>Ascomycota</taxon>
        <taxon>Pezizomycotina</taxon>
        <taxon>Sordariomycetes</taxon>
        <taxon>Sordariomycetidae</taxon>
        <taxon>Coniochaetales</taxon>
        <taxon>Coniochaetaceae</taxon>
        <taxon>Coniochaeta</taxon>
    </lineage>
</organism>
<evidence type="ECO:0000313" key="3">
    <source>
        <dbReference type="Proteomes" id="UP001174691"/>
    </source>
</evidence>
<sequence>MQGAAPGPVETGEGNSSRKRPAIDDDARYASSTTPTPNDSTLGQIPGGAVQPVETGEDNRLGKQRCTERSIRNAFPSTTPDGARTNHAAHNSGPSADGVHDAASLKGAKTVFKAEVMDSITRRPCVRDPWTTEWVADITLFLQKSEVRNRFGCQMDIGIAKEKVAYYAKKLCEVDIEIIDELRYIRYPNGSKIEPDPSIKLRAIRPDAILEIFGKEIFDGFSSAPIRRHEEEQARDRTDGASMTISNRDRECGKITLYIGDYHAFRLRDALYPPREMETLTVE</sequence>
<dbReference type="Proteomes" id="UP001174691">
    <property type="component" value="Unassembled WGS sequence"/>
</dbReference>
<feature type="region of interest" description="Disordered" evidence="1">
    <location>
        <begin position="1"/>
        <end position="101"/>
    </location>
</feature>
<feature type="compositionally biased region" description="Basic and acidic residues" evidence="1">
    <location>
        <begin position="57"/>
        <end position="71"/>
    </location>
</feature>